<dbReference type="InterPro" id="IPR015424">
    <property type="entry name" value="PyrdxlP-dep_Trfase"/>
</dbReference>
<evidence type="ECO:0000256" key="2">
    <source>
        <dbReference type="ARBA" id="ARBA00009077"/>
    </source>
</evidence>
<comment type="cofactor">
    <cofactor evidence="1 5">
        <name>pyridoxal 5'-phosphate</name>
        <dbReference type="ChEBI" id="CHEBI:597326"/>
    </cofactor>
</comment>
<proteinExistence type="inferred from homology"/>
<dbReference type="GO" id="GO:0019346">
    <property type="term" value="P:transsulfuration"/>
    <property type="evidence" value="ECO:0007669"/>
    <property type="project" value="InterPro"/>
</dbReference>
<dbReference type="GO" id="GO:0030170">
    <property type="term" value="F:pyridoxal phosphate binding"/>
    <property type="evidence" value="ECO:0007669"/>
    <property type="project" value="InterPro"/>
</dbReference>
<comment type="caution">
    <text evidence="6">The sequence shown here is derived from an EMBL/GenBank/DDBJ whole genome shotgun (WGS) entry which is preliminary data.</text>
</comment>
<dbReference type="CDD" id="cd00614">
    <property type="entry name" value="CGS_like"/>
    <property type="match status" value="1"/>
</dbReference>
<dbReference type="EMBL" id="MNZT01000057">
    <property type="protein sequence ID" value="OIP97411.1"/>
    <property type="molecule type" value="Genomic_DNA"/>
</dbReference>
<sequence>MKFTTKAIHSGYARNKEDGAVIPPLHLTTTFEFGNQGGYYDGSVSVEEWEKQKEIKFNNNYKHFDYARTVNPTRLILESTMAALDGNRFGLAYSSGSAALANIVALLKQDEVILFSSDAYGGTYRFIVKVAGAQGLQYRIVDLTDPAQTEAALKQGAVRIIWVETPTNPLLKVVDIEVLATLAKTYGALLVVDNTFASPALQQPAALGADIVAYSTTKYINGHSDSIGGMLTLSDETLYARLKFLQNAIGAILSPFDSWLTLRGLKTLDLRMQRHQQNAVTIADMLVKHSKIRSVYFPGLFTGEQGAIVKKQMKGPGGMISFEIKEQYDAGRFIKALTLIPLAESLGGIESLLDHPASMTHGSIPREERLKIGLTDGLMRLSVGIEDAEDLVGDLLNALDKV</sequence>
<dbReference type="InterPro" id="IPR015422">
    <property type="entry name" value="PyrdxlP-dep_Trfase_small"/>
</dbReference>
<evidence type="ECO:0000313" key="7">
    <source>
        <dbReference type="Proteomes" id="UP000183245"/>
    </source>
</evidence>
<dbReference type="AlphaFoldDB" id="A0A1J5IL14"/>
<evidence type="ECO:0000313" key="6">
    <source>
        <dbReference type="EMBL" id="OIP97411.1"/>
    </source>
</evidence>
<gene>
    <name evidence="6" type="ORF">AUK40_03325</name>
</gene>
<accession>A0A1J5IL14</accession>
<dbReference type="InterPro" id="IPR000277">
    <property type="entry name" value="Cys/Met-Metab_PyrdxlP-dep_enz"/>
</dbReference>
<evidence type="ECO:0000256" key="5">
    <source>
        <dbReference type="RuleBase" id="RU362118"/>
    </source>
</evidence>
<dbReference type="Proteomes" id="UP000183245">
    <property type="component" value="Unassembled WGS sequence"/>
</dbReference>
<reference evidence="6 7" key="1">
    <citation type="journal article" date="2016" name="Environ. Microbiol.">
        <title>Genomic resolution of a cold subsurface aquifer community provides metabolic insights for novel microbes adapted to high CO concentrations.</title>
        <authorList>
            <person name="Probst A.J."/>
            <person name="Castelle C.J."/>
            <person name="Singh A."/>
            <person name="Brown C.T."/>
            <person name="Anantharaman K."/>
            <person name="Sharon I."/>
            <person name="Hug L.A."/>
            <person name="Burstein D."/>
            <person name="Emerson J.B."/>
            <person name="Thomas B.C."/>
            <person name="Banfield J.F."/>
        </authorList>
    </citation>
    <scope>NUCLEOTIDE SEQUENCE [LARGE SCALE GENOMIC DNA]</scope>
    <source>
        <strain evidence="6">CG2_30_54_11</strain>
    </source>
</reference>
<dbReference type="GO" id="GO:0019343">
    <property type="term" value="P:cysteine biosynthetic process via cystathionine"/>
    <property type="evidence" value="ECO:0007669"/>
    <property type="project" value="TreeGrafter"/>
</dbReference>
<name>A0A1J5IL14_9BACT</name>
<dbReference type="PANTHER" id="PTHR11808:SF15">
    <property type="entry name" value="CYSTATHIONINE GAMMA-LYASE"/>
    <property type="match status" value="1"/>
</dbReference>
<dbReference type="PIRSF" id="PIRSF001434">
    <property type="entry name" value="CGS"/>
    <property type="match status" value="1"/>
</dbReference>
<dbReference type="InterPro" id="IPR054542">
    <property type="entry name" value="Cys_met_metab_PP"/>
</dbReference>
<organism evidence="6 7">
    <name type="scientific">Candidatus Wirthbacteria bacterium CG2_30_54_11</name>
    <dbReference type="NCBI Taxonomy" id="1817892"/>
    <lineage>
        <taxon>Bacteria</taxon>
        <taxon>Candidatus Wirthbacteria</taxon>
    </lineage>
</organism>
<dbReference type="Gene3D" id="3.90.1150.10">
    <property type="entry name" value="Aspartate Aminotransferase, domain 1"/>
    <property type="match status" value="1"/>
</dbReference>
<evidence type="ECO:0000256" key="4">
    <source>
        <dbReference type="PIRSR" id="PIRSR001434-2"/>
    </source>
</evidence>
<evidence type="ECO:0008006" key="8">
    <source>
        <dbReference type="Google" id="ProtNLM"/>
    </source>
</evidence>
<dbReference type="Pfam" id="PF01053">
    <property type="entry name" value="Cys_Met_Meta_PP"/>
    <property type="match status" value="1"/>
</dbReference>
<protein>
    <recommendedName>
        <fullName evidence="8">Cystathionine gamma-synthase</fullName>
    </recommendedName>
</protein>
<feature type="modified residue" description="N6-(pyridoxal phosphate)lysine" evidence="4">
    <location>
        <position position="218"/>
    </location>
</feature>
<dbReference type="InterPro" id="IPR015421">
    <property type="entry name" value="PyrdxlP-dep_Trfase_major"/>
</dbReference>
<dbReference type="STRING" id="1817892.AUK40_03325"/>
<dbReference type="SUPFAM" id="SSF53383">
    <property type="entry name" value="PLP-dependent transferases"/>
    <property type="match status" value="1"/>
</dbReference>
<dbReference type="PANTHER" id="PTHR11808">
    <property type="entry name" value="TRANS-SULFURATION ENZYME FAMILY MEMBER"/>
    <property type="match status" value="1"/>
</dbReference>
<dbReference type="GO" id="GO:0005737">
    <property type="term" value="C:cytoplasm"/>
    <property type="evidence" value="ECO:0007669"/>
    <property type="project" value="TreeGrafter"/>
</dbReference>
<evidence type="ECO:0000256" key="1">
    <source>
        <dbReference type="ARBA" id="ARBA00001933"/>
    </source>
</evidence>
<dbReference type="FunFam" id="3.40.640.10:FF:000046">
    <property type="entry name" value="Cystathionine gamma-lyase"/>
    <property type="match status" value="1"/>
</dbReference>
<dbReference type="GO" id="GO:0004123">
    <property type="term" value="F:cystathionine gamma-lyase activity"/>
    <property type="evidence" value="ECO:0007669"/>
    <property type="project" value="TreeGrafter"/>
</dbReference>
<comment type="similarity">
    <text evidence="2 5">Belongs to the trans-sulfuration enzymes family.</text>
</comment>
<keyword evidence="3 4" id="KW-0663">Pyridoxal phosphate</keyword>
<dbReference type="GO" id="GO:0009086">
    <property type="term" value="P:methionine biosynthetic process"/>
    <property type="evidence" value="ECO:0007669"/>
    <property type="project" value="UniProtKB-ARBA"/>
</dbReference>
<dbReference type="Gene3D" id="3.40.640.10">
    <property type="entry name" value="Type I PLP-dependent aspartate aminotransferase-like (Major domain)"/>
    <property type="match status" value="1"/>
</dbReference>
<evidence type="ECO:0000256" key="3">
    <source>
        <dbReference type="ARBA" id="ARBA00022898"/>
    </source>
</evidence>
<dbReference type="PROSITE" id="PS00868">
    <property type="entry name" value="CYS_MET_METAB_PP"/>
    <property type="match status" value="1"/>
</dbReference>
<dbReference type="FunFam" id="3.90.1150.10:FF:000033">
    <property type="entry name" value="Cystathionine gamma-synthase"/>
    <property type="match status" value="1"/>
</dbReference>